<reference evidence="4" key="1">
    <citation type="submission" date="2014-01" db="EMBL/GenBank/DDBJ databases">
        <title>The Genome Sequence of Anopheles melas CM1001059_A (V2).</title>
        <authorList>
            <consortium name="The Broad Institute Genomics Platform"/>
            <person name="Neafsey D.E."/>
            <person name="Besansky N."/>
            <person name="Howell P."/>
            <person name="Walton C."/>
            <person name="Young S.K."/>
            <person name="Zeng Q."/>
            <person name="Gargeya S."/>
            <person name="Fitzgerald M."/>
            <person name="Haas B."/>
            <person name="Abouelleil A."/>
            <person name="Allen A.W."/>
            <person name="Alvarado L."/>
            <person name="Arachchi H.M."/>
            <person name="Berlin A.M."/>
            <person name="Chapman S.B."/>
            <person name="Gainer-Dewar J."/>
            <person name="Goldberg J."/>
            <person name="Griggs A."/>
            <person name="Gujja S."/>
            <person name="Hansen M."/>
            <person name="Howarth C."/>
            <person name="Imamovic A."/>
            <person name="Ireland A."/>
            <person name="Larimer J."/>
            <person name="McCowan C."/>
            <person name="Murphy C."/>
            <person name="Pearson M."/>
            <person name="Poon T.W."/>
            <person name="Priest M."/>
            <person name="Roberts A."/>
            <person name="Saif S."/>
            <person name="Shea T."/>
            <person name="Sisk P."/>
            <person name="Sykes S."/>
            <person name="Wortman J."/>
            <person name="Nusbaum C."/>
            <person name="Birren B."/>
        </authorList>
    </citation>
    <scope>NUCLEOTIDE SEQUENCE [LARGE SCALE GENOMIC DNA]</scope>
    <source>
        <strain evidence="4">CM1001059</strain>
    </source>
</reference>
<dbReference type="AlphaFoldDB" id="A0A182TEH6"/>
<organism evidence="3 4">
    <name type="scientific">Anopheles melas</name>
    <dbReference type="NCBI Taxonomy" id="34690"/>
    <lineage>
        <taxon>Eukaryota</taxon>
        <taxon>Metazoa</taxon>
        <taxon>Ecdysozoa</taxon>
        <taxon>Arthropoda</taxon>
        <taxon>Hexapoda</taxon>
        <taxon>Insecta</taxon>
        <taxon>Pterygota</taxon>
        <taxon>Neoptera</taxon>
        <taxon>Endopterygota</taxon>
        <taxon>Diptera</taxon>
        <taxon>Nematocera</taxon>
        <taxon>Culicoidea</taxon>
        <taxon>Culicidae</taxon>
        <taxon>Anophelinae</taxon>
        <taxon>Anopheles</taxon>
    </lineage>
</organism>
<feature type="region of interest" description="Disordered" evidence="1">
    <location>
        <begin position="1"/>
        <end position="52"/>
    </location>
</feature>
<evidence type="ECO:0000256" key="1">
    <source>
        <dbReference type="SAM" id="MobiDB-lite"/>
    </source>
</evidence>
<keyword evidence="2" id="KW-0472">Membrane</keyword>
<dbReference type="Proteomes" id="UP000075902">
    <property type="component" value="Unassembled WGS sequence"/>
</dbReference>
<feature type="compositionally biased region" description="Polar residues" evidence="1">
    <location>
        <begin position="15"/>
        <end position="52"/>
    </location>
</feature>
<proteinExistence type="predicted"/>
<accession>A0A182TEH6</accession>
<feature type="transmembrane region" description="Helical" evidence="2">
    <location>
        <begin position="183"/>
        <end position="202"/>
    </location>
</feature>
<keyword evidence="2" id="KW-1133">Transmembrane helix</keyword>
<evidence type="ECO:0000313" key="4">
    <source>
        <dbReference type="Proteomes" id="UP000075902"/>
    </source>
</evidence>
<evidence type="ECO:0000256" key="2">
    <source>
        <dbReference type="SAM" id="Phobius"/>
    </source>
</evidence>
<name>A0A182TEH6_9DIPT</name>
<feature type="compositionally biased region" description="Low complexity" evidence="1">
    <location>
        <begin position="1"/>
        <end position="13"/>
    </location>
</feature>
<dbReference type="VEuPathDB" id="VectorBase:AMEC000879"/>
<dbReference type="STRING" id="34690.A0A182TEH6"/>
<dbReference type="EnsemblMetazoa" id="AMEC000879-RA">
    <property type="protein sequence ID" value="AMEC000879-PA"/>
    <property type="gene ID" value="AMEC000879"/>
</dbReference>
<keyword evidence="4" id="KW-1185">Reference proteome</keyword>
<sequence>MLQTYQNTTTKTVTESRATNGYNGSLPRSTTPHNSLPRSSTPQKLQTSASGNLSELDSLLQDLSSARYGNVAEKQPSNAIVTSPSPYAINDSIKRPSVDSLLEELSNAHSNPIYAVPHGNQNANQPGRQVTITVRETTTEKLTGTPSAQYQNQLYQQQLAQNESHTSSATKELDDLMASLSDFKVICALFAHCLCFIFFASFRNGTKLAACKKLCSQTGWFLDAPEPSFGC</sequence>
<reference evidence="3" key="2">
    <citation type="submission" date="2020-05" db="UniProtKB">
        <authorList>
            <consortium name="EnsemblMetazoa"/>
        </authorList>
    </citation>
    <scope>IDENTIFICATION</scope>
    <source>
        <strain evidence="3">CM1001059</strain>
    </source>
</reference>
<keyword evidence="2" id="KW-0812">Transmembrane</keyword>
<protein>
    <submittedName>
        <fullName evidence="3">Uncharacterized protein</fullName>
    </submittedName>
</protein>
<evidence type="ECO:0000313" key="3">
    <source>
        <dbReference type="EnsemblMetazoa" id="AMEC000879-PA"/>
    </source>
</evidence>